<dbReference type="AlphaFoldDB" id="A0A4W3H0H6"/>
<evidence type="ECO:0000256" key="2">
    <source>
        <dbReference type="ARBA" id="ARBA00010631"/>
    </source>
</evidence>
<comment type="similarity">
    <text evidence="2">Belongs to the nurim family.</text>
</comment>
<reference evidence="9" key="5">
    <citation type="submission" date="2025-09" db="UniProtKB">
        <authorList>
            <consortium name="Ensembl"/>
        </authorList>
    </citation>
    <scope>IDENTIFICATION</scope>
</reference>
<name>A0A4W3H0H6_CALMI</name>
<keyword evidence="5" id="KW-1133">Transmembrane helix</keyword>
<evidence type="ECO:0000313" key="10">
    <source>
        <dbReference type="Proteomes" id="UP000314986"/>
    </source>
</evidence>
<dbReference type="Ensembl" id="ENSCMIT00000003754.1">
    <property type="protein sequence ID" value="ENSCMIP00000003614.1"/>
    <property type="gene ID" value="ENSCMIG00000002180.1"/>
</dbReference>
<proteinExistence type="inferred from homology"/>
<dbReference type="PANTHER" id="PTHR31040:SF1">
    <property type="entry name" value="NURIM"/>
    <property type="match status" value="1"/>
</dbReference>
<dbReference type="InterPro" id="IPR033580">
    <property type="entry name" value="Nurim-like"/>
</dbReference>
<evidence type="ECO:0000256" key="5">
    <source>
        <dbReference type="ARBA" id="ARBA00022989"/>
    </source>
</evidence>
<dbReference type="PANTHER" id="PTHR31040">
    <property type="entry name" value="NURIM"/>
    <property type="match status" value="1"/>
</dbReference>
<keyword evidence="4" id="KW-0812">Transmembrane</keyword>
<comment type="subcellular location">
    <subcellularLocation>
        <location evidence="1">Nucleus inner membrane</location>
        <topology evidence="1">Multi-pass membrane protein</topology>
    </subcellularLocation>
</comment>
<evidence type="ECO:0000256" key="3">
    <source>
        <dbReference type="ARBA" id="ARBA00013379"/>
    </source>
</evidence>
<evidence type="ECO:0000256" key="8">
    <source>
        <dbReference type="ARBA" id="ARBA00032957"/>
    </source>
</evidence>
<evidence type="ECO:0000256" key="4">
    <source>
        <dbReference type="ARBA" id="ARBA00022692"/>
    </source>
</evidence>
<accession>A0A4W3H0H6</accession>
<evidence type="ECO:0000256" key="7">
    <source>
        <dbReference type="ARBA" id="ARBA00031700"/>
    </source>
</evidence>
<keyword evidence="6" id="KW-0472">Membrane</keyword>
<reference evidence="9" key="4">
    <citation type="submission" date="2025-08" db="UniProtKB">
        <authorList>
            <consortium name="Ensembl"/>
        </authorList>
    </citation>
    <scope>IDENTIFICATION</scope>
</reference>
<evidence type="ECO:0000313" key="9">
    <source>
        <dbReference type="Ensembl" id="ENSCMIP00000003614.1"/>
    </source>
</evidence>
<evidence type="ECO:0000256" key="1">
    <source>
        <dbReference type="ARBA" id="ARBA00004473"/>
    </source>
</evidence>
<keyword evidence="10" id="KW-1185">Reference proteome</keyword>
<dbReference type="InParanoid" id="A0A4W3H0H6"/>
<reference evidence="10" key="1">
    <citation type="journal article" date="2006" name="Science">
        <title>Ancient noncoding elements conserved in the human genome.</title>
        <authorList>
            <person name="Venkatesh B."/>
            <person name="Kirkness E.F."/>
            <person name="Loh Y.H."/>
            <person name="Halpern A.L."/>
            <person name="Lee A.P."/>
            <person name="Johnson J."/>
            <person name="Dandona N."/>
            <person name="Viswanathan L.D."/>
            <person name="Tay A."/>
            <person name="Venter J.C."/>
            <person name="Strausberg R.L."/>
            <person name="Brenner S."/>
        </authorList>
    </citation>
    <scope>NUCLEOTIDE SEQUENCE [LARGE SCALE GENOMIC DNA]</scope>
</reference>
<sequence length="94" mass="10597">FDTALFTSSRRLKALHRIDCDAGHYGWSSILQDTRVVEPLSLDLILLGLFILQHSVMATVTVRKWTSAWFGVLQRSVYVLCTAAALQVSQRFSL</sequence>
<organism evidence="9 10">
    <name type="scientific">Callorhinchus milii</name>
    <name type="common">Ghost shark</name>
    <dbReference type="NCBI Taxonomy" id="7868"/>
    <lineage>
        <taxon>Eukaryota</taxon>
        <taxon>Metazoa</taxon>
        <taxon>Chordata</taxon>
        <taxon>Craniata</taxon>
        <taxon>Vertebrata</taxon>
        <taxon>Chondrichthyes</taxon>
        <taxon>Holocephali</taxon>
        <taxon>Chimaeriformes</taxon>
        <taxon>Callorhinchidae</taxon>
        <taxon>Callorhinchus</taxon>
    </lineage>
</organism>
<reference evidence="10" key="3">
    <citation type="journal article" date="2014" name="Nature">
        <title>Elephant shark genome provides unique insights into gnathostome evolution.</title>
        <authorList>
            <consortium name="International Elephant Shark Genome Sequencing Consortium"/>
            <person name="Venkatesh B."/>
            <person name="Lee A.P."/>
            <person name="Ravi V."/>
            <person name="Maurya A.K."/>
            <person name="Lian M.M."/>
            <person name="Swann J.B."/>
            <person name="Ohta Y."/>
            <person name="Flajnik M.F."/>
            <person name="Sutoh Y."/>
            <person name="Kasahara M."/>
            <person name="Hoon S."/>
            <person name="Gangu V."/>
            <person name="Roy S.W."/>
            <person name="Irimia M."/>
            <person name="Korzh V."/>
            <person name="Kondrychyn I."/>
            <person name="Lim Z.W."/>
            <person name="Tay B.H."/>
            <person name="Tohari S."/>
            <person name="Kong K.W."/>
            <person name="Ho S."/>
            <person name="Lorente-Galdos B."/>
            <person name="Quilez J."/>
            <person name="Marques-Bonet T."/>
            <person name="Raney B.J."/>
            <person name="Ingham P.W."/>
            <person name="Tay A."/>
            <person name="Hillier L.W."/>
            <person name="Minx P."/>
            <person name="Boehm T."/>
            <person name="Wilson R.K."/>
            <person name="Brenner S."/>
            <person name="Warren W.C."/>
        </authorList>
    </citation>
    <scope>NUCLEOTIDE SEQUENCE [LARGE SCALE GENOMIC DNA]</scope>
</reference>
<dbReference type="GO" id="GO:0005637">
    <property type="term" value="C:nuclear inner membrane"/>
    <property type="evidence" value="ECO:0007669"/>
    <property type="project" value="UniProtKB-SubCell"/>
</dbReference>
<reference evidence="10" key="2">
    <citation type="journal article" date="2007" name="PLoS Biol.">
        <title>Survey sequencing and comparative analysis of the elephant shark (Callorhinchus milii) genome.</title>
        <authorList>
            <person name="Venkatesh B."/>
            <person name="Kirkness E.F."/>
            <person name="Loh Y.H."/>
            <person name="Halpern A.L."/>
            <person name="Lee A.P."/>
            <person name="Johnson J."/>
            <person name="Dandona N."/>
            <person name="Viswanathan L.D."/>
            <person name="Tay A."/>
            <person name="Venter J.C."/>
            <person name="Strausberg R.L."/>
            <person name="Brenner S."/>
        </authorList>
    </citation>
    <scope>NUCLEOTIDE SEQUENCE [LARGE SCALE GENOMIC DNA]</scope>
</reference>
<evidence type="ECO:0000256" key="6">
    <source>
        <dbReference type="ARBA" id="ARBA00023136"/>
    </source>
</evidence>
<dbReference type="Proteomes" id="UP000314986">
    <property type="component" value="Unassembled WGS sequence"/>
</dbReference>
<protein>
    <recommendedName>
        <fullName evidence="3">Nurim</fullName>
    </recommendedName>
    <alternativeName>
        <fullName evidence="8">Nuclear envelope membrane protein</fullName>
    </alternativeName>
    <alternativeName>
        <fullName evidence="7">Nuclear rim protein</fullName>
    </alternativeName>
</protein>